<dbReference type="InterPro" id="IPR041616">
    <property type="entry name" value="PheRS_beta_core"/>
</dbReference>
<dbReference type="GO" id="GO:0016740">
    <property type="term" value="F:transferase activity"/>
    <property type="evidence" value="ECO:0007669"/>
    <property type="project" value="UniProtKB-ARBA"/>
</dbReference>
<keyword evidence="4 15" id="KW-0963">Cytoplasm</keyword>
<dbReference type="PROSITE" id="PS51447">
    <property type="entry name" value="FDX_ACB"/>
    <property type="match status" value="1"/>
</dbReference>
<dbReference type="NCBIfam" id="NF045760">
    <property type="entry name" value="YtpR"/>
    <property type="match status" value="1"/>
</dbReference>
<protein>
    <recommendedName>
        <fullName evidence="15">Phenylalanine--tRNA ligase beta subunit</fullName>
        <ecNumber evidence="15">6.1.1.20</ecNumber>
    </recommendedName>
    <alternativeName>
        <fullName evidence="15">Phenylalanyl-tRNA synthetase beta subunit</fullName>
        <shortName evidence="15">PheRS</shortName>
    </alternativeName>
</protein>
<dbReference type="PANTHER" id="PTHR10947">
    <property type="entry name" value="PHENYLALANYL-TRNA SYNTHETASE BETA CHAIN AND LEUCINE-RICH REPEAT-CONTAINING PROTEIN 47"/>
    <property type="match status" value="1"/>
</dbReference>
<keyword evidence="11 16" id="KW-0694">RNA-binding</keyword>
<evidence type="ECO:0000256" key="6">
    <source>
        <dbReference type="ARBA" id="ARBA00022598"/>
    </source>
</evidence>
<evidence type="ECO:0000256" key="15">
    <source>
        <dbReference type="HAMAP-Rule" id="MF_00283"/>
    </source>
</evidence>
<dbReference type="Gene3D" id="3.30.56.10">
    <property type="match status" value="2"/>
</dbReference>
<evidence type="ECO:0000256" key="9">
    <source>
        <dbReference type="ARBA" id="ARBA00022840"/>
    </source>
</evidence>
<dbReference type="CDD" id="cd02796">
    <property type="entry name" value="tRNA_bind_bactPheRS"/>
    <property type="match status" value="1"/>
</dbReference>
<dbReference type="FunFam" id="3.50.40.10:FF:000001">
    <property type="entry name" value="Phenylalanine--tRNA ligase beta subunit"/>
    <property type="match status" value="1"/>
</dbReference>
<dbReference type="FunFam" id="3.30.70.380:FF:000001">
    <property type="entry name" value="Phenylalanine--tRNA ligase beta subunit"/>
    <property type="match status" value="1"/>
</dbReference>
<dbReference type="SUPFAM" id="SSF55681">
    <property type="entry name" value="Class II aaRS and biotin synthetases"/>
    <property type="match status" value="1"/>
</dbReference>
<dbReference type="Proteomes" id="UP000318138">
    <property type="component" value="Chromosome"/>
</dbReference>
<comment type="catalytic activity">
    <reaction evidence="14 15">
        <text>tRNA(Phe) + L-phenylalanine + ATP = L-phenylalanyl-tRNA(Phe) + AMP + diphosphate + H(+)</text>
        <dbReference type="Rhea" id="RHEA:19413"/>
        <dbReference type="Rhea" id="RHEA-COMP:9668"/>
        <dbReference type="Rhea" id="RHEA-COMP:9699"/>
        <dbReference type="ChEBI" id="CHEBI:15378"/>
        <dbReference type="ChEBI" id="CHEBI:30616"/>
        <dbReference type="ChEBI" id="CHEBI:33019"/>
        <dbReference type="ChEBI" id="CHEBI:58095"/>
        <dbReference type="ChEBI" id="CHEBI:78442"/>
        <dbReference type="ChEBI" id="CHEBI:78531"/>
        <dbReference type="ChEBI" id="CHEBI:456215"/>
        <dbReference type="EC" id="6.1.1.20"/>
    </reaction>
</comment>
<dbReference type="GO" id="GO:0140096">
    <property type="term" value="F:catalytic activity, acting on a protein"/>
    <property type="evidence" value="ECO:0007669"/>
    <property type="project" value="UniProtKB-ARBA"/>
</dbReference>
<dbReference type="SUPFAM" id="SSF56037">
    <property type="entry name" value="PheT/TilS domain"/>
    <property type="match status" value="1"/>
</dbReference>
<feature type="binding site" evidence="15">
    <location>
        <position position="467"/>
    </location>
    <ligand>
        <name>Mg(2+)</name>
        <dbReference type="ChEBI" id="CHEBI:18420"/>
        <note>shared with alpha subunit</note>
    </ligand>
</feature>
<evidence type="ECO:0000256" key="11">
    <source>
        <dbReference type="ARBA" id="ARBA00022884"/>
    </source>
</evidence>
<dbReference type="InterPro" id="IPR002547">
    <property type="entry name" value="tRNA-bd_dom"/>
</dbReference>
<dbReference type="Gene3D" id="2.40.50.140">
    <property type="entry name" value="Nucleic acid-binding proteins"/>
    <property type="match status" value="1"/>
</dbReference>
<dbReference type="SMART" id="SM00874">
    <property type="entry name" value="B5"/>
    <property type="match status" value="1"/>
</dbReference>
<organism evidence="20 21">
    <name type="scientific">Paenalkalicoccus suaedae</name>
    <dbReference type="NCBI Taxonomy" id="2592382"/>
    <lineage>
        <taxon>Bacteria</taxon>
        <taxon>Bacillati</taxon>
        <taxon>Bacillota</taxon>
        <taxon>Bacilli</taxon>
        <taxon>Bacillales</taxon>
        <taxon>Bacillaceae</taxon>
        <taxon>Paenalkalicoccus</taxon>
    </lineage>
</organism>
<comment type="subunit">
    <text evidence="3 15">Tetramer of two alpha and two beta subunits.</text>
</comment>
<evidence type="ECO:0000256" key="10">
    <source>
        <dbReference type="ARBA" id="ARBA00022842"/>
    </source>
</evidence>
<dbReference type="InterPro" id="IPR045060">
    <property type="entry name" value="Phe-tRNA-ligase_IIc_bsu"/>
</dbReference>
<dbReference type="EC" id="6.1.1.20" evidence="15"/>
<feature type="domain" description="B5" evidence="19">
    <location>
        <begin position="408"/>
        <end position="483"/>
    </location>
</feature>
<keyword evidence="5 16" id="KW-0820">tRNA-binding</keyword>
<dbReference type="GO" id="GO:0000049">
    <property type="term" value="F:tRNA binding"/>
    <property type="evidence" value="ECO:0007669"/>
    <property type="project" value="UniProtKB-UniRule"/>
</dbReference>
<reference evidence="21" key="1">
    <citation type="submission" date="2019-07" db="EMBL/GenBank/DDBJ databases">
        <title>Bacillus alkalisoli sp. nov. isolated from saline soil.</title>
        <authorList>
            <person name="Sun J.-Q."/>
            <person name="Xu L."/>
        </authorList>
    </citation>
    <scope>NUCLEOTIDE SEQUENCE [LARGE SCALE GENOMIC DNA]</scope>
    <source>
        <strain evidence="21">M4U3P1</strain>
    </source>
</reference>
<dbReference type="NCBIfam" id="TIGR00472">
    <property type="entry name" value="pheT_bact"/>
    <property type="match status" value="1"/>
</dbReference>
<dbReference type="InterPro" id="IPR020825">
    <property type="entry name" value="Phe-tRNA_synthase-like_B3/B4"/>
</dbReference>
<dbReference type="FunFam" id="3.30.930.10:FF:000022">
    <property type="entry name" value="Phenylalanine--tRNA ligase beta subunit"/>
    <property type="match status" value="1"/>
</dbReference>
<dbReference type="GO" id="GO:0006432">
    <property type="term" value="P:phenylalanyl-tRNA aminoacylation"/>
    <property type="evidence" value="ECO:0007669"/>
    <property type="project" value="UniProtKB-UniRule"/>
</dbReference>
<keyword evidence="12 15" id="KW-0648">Protein biosynthesis</keyword>
<dbReference type="SUPFAM" id="SSF54991">
    <property type="entry name" value="Anticodon-binding domain of PheRS"/>
    <property type="match status" value="1"/>
</dbReference>
<evidence type="ECO:0000256" key="2">
    <source>
        <dbReference type="ARBA" id="ARBA00008653"/>
    </source>
</evidence>
<dbReference type="InterPro" id="IPR036690">
    <property type="entry name" value="Fdx_antiC-bd_sf"/>
</dbReference>
<evidence type="ECO:0000256" key="8">
    <source>
        <dbReference type="ARBA" id="ARBA00022741"/>
    </source>
</evidence>
<feature type="binding site" evidence="15">
    <location>
        <position position="470"/>
    </location>
    <ligand>
        <name>Mg(2+)</name>
        <dbReference type="ChEBI" id="CHEBI:18420"/>
        <note>shared with alpha subunit</note>
    </ligand>
</feature>
<evidence type="ECO:0000256" key="1">
    <source>
        <dbReference type="ARBA" id="ARBA00004496"/>
    </source>
</evidence>
<dbReference type="KEGG" id="psua:FLK61_35665"/>
<dbReference type="Gene3D" id="3.30.930.10">
    <property type="entry name" value="Bira Bifunctional Protein, Domain 2"/>
    <property type="match status" value="1"/>
</dbReference>
<feature type="binding site" evidence="15">
    <location>
        <position position="461"/>
    </location>
    <ligand>
        <name>Mg(2+)</name>
        <dbReference type="ChEBI" id="CHEBI:18420"/>
        <note>shared with alpha subunit</note>
    </ligand>
</feature>
<feature type="domain" description="FDX-ACB" evidence="18">
    <location>
        <begin position="711"/>
        <end position="804"/>
    </location>
</feature>
<comment type="cofactor">
    <cofactor evidence="15">
        <name>Mg(2+)</name>
        <dbReference type="ChEBI" id="CHEBI:18420"/>
    </cofactor>
    <text evidence="15">Binds 2 magnesium ions per tetramer.</text>
</comment>
<keyword evidence="10 15" id="KW-0460">Magnesium</keyword>
<gene>
    <name evidence="15" type="primary">pheT</name>
    <name evidence="20" type="ORF">FLK61_35665</name>
</gene>
<evidence type="ECO:0000256" key="7">
    <source>
        <dbReference type="ARBA" id="ARBA00022723"/>
    </source>
</evidence>
<feature type="domain" description="TRNA-binding" evidence="17">
    <location>
        <begin position="40"/>
        <end position="154"/>
    </location>
</feature>
<evidence type="ECO:0000256" key="14">
    <source>
        <dbReference type="ARBA" id="ARBA00049255"/>
    </source>
</evidence>
<keyword evidence="7 15" id="KW-0479">Metal-binding</keyword>
<evidence type="ECO:0000256" key="12">
    <source>
        <dbReference type="ARBA" id="ARBA00022917"/>
    </source>
</evidence>
<comment type="similarity">
    <text evidence="2 15">Belongs to the phenylalanyl-tRNA synthetase beta subunit family. Type 1 subfamily.</text>
</comment>
<dbReference type="Pfam" id="PF03147">
    <property type="entry name" value="FDX-ACB"/>
    <property type="match status" value="1"/>
</dbReference>
<dbReference type="SMART" id="SM00896">
    <property type="entry name" value="FDX-ACB"/>
    <property type="match status" value="1"/>
</dbReference>
<name>A0A859FH70_9BACI</name>
<dbReference type="RefSeq" id="WP_176009985.1">
    <property type="nucleotide sequence ID" value="NZ_CP041372.2"/>
</dbReference>
<dbReference type="InterPro" id="IPR012340">
    <property type="entry name" value="NA-bd_OB-fold"/>
</dbReference>
<dbReference type="CDD" id="cd00769">
    <property type="entry name" value="PheRS_beta_core"/>
    <property type="match status" value="1"/>
</dbReference>
<dbReference type="Pfam" id="PF01588">
    <property type="entry name" value="tRNA_bind"/>
    <property type="match status" value="1"/>
</dbReference>
<dbReference type="Gene3D" id="3.50.40.10">
    <property type="entry name" value="Phenylalanyl-trna Synthetase, Chain B, domain 3"/>
    <property type="match status" value="1"/>
</dbReference>
<evidence type="ECO:0000313" key="20">
    <source>
        <dbReference type="EMBL" id="QKS72002.1"/>
    </source>
</evidence>
<dbReference type="PANTHER" id="PTHR10947:SF0">
    <property type="entry name" value="PHENYLALANINE--TRNA LIGASE BETA SUBUNIT"/>
    <property type="match status" value="1"/>
</dbReference>
<keyword evidence="13 15" id="KW-0030">Aminoacyl-tRNA synthetase</keyword>
<dbReference type="InterPro" id="IPR004532">
    <property type="entry name" value="Phe-tRNA-ligase_IIc_bsu_bact"/>
</dbReference>
<evidence type="ECO:0000259" key="19">
    <source>
        <dbReference type="PROSITE" id="PS51483"/>
    </source>
</evidence>
<proteinExistence type="inferred from homology"/>
<keyword evidence="8 15" id="KW-0547">Nucleotide-binding</keyword>
<comment type="subcellular location">
    <subcellularLocation>
        <location evidence="1 15">Cytoplasm</location>
    </subcellularLocation>
</comment>
<dbReference type="InterPro" id="IPR009061">
    <property type="entry name" value="DNA-bd_dom_put_sf"/>
</dbReference>
<dbReference type="FunFam" id="2.40.50.140:FF:000045">
    <property type="entry name" value="Phenylalanine--tRNA ligase beta subunit"/>
    <property type="match status" value="1"/>
</dbReference>
<dbReference type="GO" id="GO:0009328">
    <property type="term" value="C:phenylalanine-tRNA ligase complex"/>
    <property type="evidence" value="ECO:0007669"/>
    <property type="project" value="TreeGrafter"/>
</dbReference>
<dbReference type="InterPro" id="IPR033714">
    <property type="entry name" value="tRNA_bind_bactPheRS"/>
</dbReference>
<dbReference type="PROSITE" id="PS51483">
    <property type="entry name" value="B5"/>
    <property type="match status" value="1"/>
</dbReference>
<evidence type="ECO:0000256" key="5">
    <source>
        <dbReference type="ARBA" id="ARBA00022555"/>
    </source>
</evidence>
<keyword evidence="9 15" id="KW-0067">ATP-binding</keyword>
<sequence>MLVSYNWLKEYVDVEDLTPQEIADKLTLSGVEVDAVTKLDADITNLVVGKVISCEKHPEADKLKICQVDVGEETVQIVCGAKNVAEGMFVAVARVGARLPGGMKIKRAKLRGETSEGMICSLQELGFDSKVVAKKYSEGIFAFPEEMVPGESATEVLGLNDTVLELDLTPNRSDCLSMLGVAYEIGAILNRDVIVPEPSIVPVAETTADYMSVKVDALKDNPFYEATVIRNVRVGESPLWLQSALMAAGVRPLNNVVDVTNYVLLEYGQPLHAFDYNKFGSKEVVVRRATNDEKIQTLDGQERTLQSDHLVITNGQAPVAIAGVMGGSNSEVSNETTDVLVEAAYFDAAVVRQAQRDLGIRSDASVRYEKGVDPNRVREAGDRAVSLIQQLAGGDVLAEPAVIDELDRENKSVSITLNKINNTLGTGLTVTQVGSIFKQLKFDFDESDETFTVSVPTRRQDIQIEADIVEEVARLFGYDNIPTTLPNIPTTQGGLTATQRKKRQVRRYLESVGMHEAISYSLTTSAKESAFVSPEAARVSVSLPMSEERSTLRTTLVPHLLDALSHNKNRNTYDVALFELGSVFTTGETTITEQPSETTKLAGAVMGLWQEHAWQGEKKAVDFFVVKGIVEGLLEKLHVTEGVVFEKAERMGMHPGRTAKLTVHGEDVGYIGQIHPSTAKAWSLPETYVFDLDISKLMDIEEATMRYQAIPRYPAVARDIALVVDESISAHQLETIIRSHGGRLLVDVSLFDLYQGEHVEAGKKSVAFSLRYLDREKTLTEEEVSAAHGKVLVGLEQEAGAVLRT</sequence>
<feature type="binding site" evidence="15">
    <location>
        <position position="471"/>
    </location>
    <ligand>
        <name>Mg(2+)</name>
        <dbReference type="ChEBI" id="CHEBI:18420"/>
        <note>shared with alpha subunit</note>
    </ligand>
</feature>
<evidence type="ECO:0000256" key="3">
    <source>
        <dbReference type="ARBA" id="ARBA00011209"/>
    </source>
</evidence>
<dbReference type="GO" id="GO:0000287">
    <property type="term" value="F:magnesium ion binding"/>
    <property type="evidence" value="ECO:0007669"/>
    <property type="project" value="UniProtKB-UniRule"/>
</dbReference>
<dbReference type="InterPro" id="IPR005147">
    <property type="entry name" value="tRNA_synthase_B5-dom"/>
</dbReference>
<evidence type="ECO:0000313" key="21">
    <source>
        <dbReference type="Proteomes" id="UP000318138"/>
    </source>
</evidence>
<evidence type="ECO:0000256" key="16">
    <source>
        <dbReference type="PROSITE-ProRule" id="PRU00209"/>
    </source>
</evidence>
<keyword evidence="6 15" id="KW-0436">Ligase</keyword>
<evidence type="ECO:0000256" key="4">
    <source>
        <dbReference type="ARBA" id="ARBA00022490"/>
    </source>
</evidence>
<dbReference type="GO" id="GO:0004826">
    <property type="term" value="F:phenylalanine-tRNA ligase activity"/>
    <property type="evidence" value="ECO:0007669"/>
    <property type="project" value="UniProtKB-UniRule"/>
</dbReference>
<dbReference type="InterPro" id="IPR005121">
    <property type="entry name" value="Fdx_antiC-bd"/>
</dbReference>
<dbReference type="InterPro" id="IPR005146">
    <property type="entry name" value="B3/B4_tRNA-bd"/>
</dbReference>
<dbReference type="InterPro" id="IPR045864">
    <property type="entry name" value="aa-tRNA-synth_II/BPL/LPL"/>
</dbReference>
<evidence type="ECO:0000256" key="13">
    <source>
        <dbReference type="ARBA" id="ARBA00023146"/>
    </source>
</evidence>
<dbReference type="PROSITE" id="PS50886">
    <property type="entry name" value="TRBD"/>
    <property type="match status" value="1"/>
</dbReference>
<dbReference type="Pfam" id="PF03484">
    <property type="entry name" value="B5"/>
    <property type="match status" value="1"/>
</dbReference>
<dbReference type="Gene3D" id="3.30.70.380">
    <property type="entry name" value="Ferrodoxin-fold anticodon-binding domain"/>
    <property type="match status" value="1"/>
</dbReference>
<dbReference type="HAMAP" id="MF_00283">
    <property type="entry name" value="Phe_tRNA_synth_beta1"/>
    <property type="match status" value="1"/>
</dbReference>
<dbReference type="AlphaFoldDB" id="A0A859FH70"/>
<keyword evidence="21" id="KW-1185">Reference proteome</keyword>
<evidence type="ECO:0000259" key="17">
    <source>
        <dbReference type="PROSITE" id="PS50886"/>
    </source>
</evidence>
<dbReference type="SUPFAM" id="SSF46955">
    <property type="entry name" value="Putative DNA-binding domain"/>
    <property type="match status" value="1"/>
</dbReference>
<dbReference type="EMBL" id="CP041372">
    <property type="protein sequence ID" value="QKS72002.1"/>
    <property type="molecule type" value="Genomic_DNA"/>
</dbReference>
<dbReference type="FunFam" id="3.30.56.10:FF:000002">
    <property type="entry name" value="Phenylalanine--tRNA ligase beta subunit"/>
    <property type="match status" value="1"/>
</dbReference>
<dbReference type="Pfam" id="PF03483">
    <property type="entry name" value="B3_4"/>
    <property type="match status" value="1"/>
</dbReference>
<dbReference type="Pfam" id="PF17759">
    <property type="entry name" value="tRNA_synthFbeta"/>
    <property type="match status" value="1"/>
</dbReference>
<dbReference type="GO" id="GO:0005524">
    <property type="term" value="F:ATP binding"/>
    <property type="evidence" value="ECO:0007669"/>
    <property type="project" value="UniProtKB-UniRule"/>
</dbReference>
<accession>A0A859FH70</accession>
<dbReference type="SUPFAM" id="SSF50249">
    <property type="entry name" value="Nucleic acid-binding proteins"/>
    <property type="match status" value="1"/>
</dbReference>
<evidence type="ECO:0000259" key="18">
    <source>
        <dbReference type="PROSITE" id="PS51447"/>
    </source>
</evidence>
<dbReference type="SMART" id="SM00873">
    <property type="entry name" value="B3_4"/>
    <property type="match status" value="1"/>
</dbReference>